<dbReference type="HAMAP" id="MF_01480">
    <property type="entry name" value="Cas9"/>
    <property type="match status" value="1"/>
</dbReference>
<evidence type="ECO:0000256" key="8">
    <source>
        <dbReference type="ARBA" id="ARBA00022884"/>
    </source>
</evidence>
<feature type="binding site" evidence="13">
    <location>
        <position position="11"/>
    </location>
    <ligand>
        <name>Mg(2+)</name>
        <dbReference type="ChEBI" id="CHEBI:18420"/>
        <label>2</label>
    </ligand>
</feature>
<feature type="binding site" evidence="13">
    <location>
        <position position="974"/>
    </location>
    <ligand>
        <name>Mg(2+)</name>
        <dbReference type="ChEBI" id="CHEBI:18420"/>
        <label>2</label>
    </ligand>
</feature>
<dbReference type="Pfam" id="PF16595">
    <property type="entry name" value="Cas9_PI"/>
    <property type="match status" value="1"/>
</dbReference>
<evidence type="ECO:0000256" key="10">
    <source>
        <dbReference type="ARBA" id="ARBA00023125"/>
    </source>
</evidence>
<keyword evidence="17" id="KW-1185">Reference proteome</keyword>
<keyword evidence="4 13" id="KW-0479">Metal-binding</keyword>
<evidence type="ECO:0000256" key="1">
    <source>
        <dbReference type="ARBA" id="ARBA00001946"/>
    </source>
</evidence>
<accession>A0ABR4RQ19</accession>
<evidence type="ECO:0000256" key="11">
    <source>
        <dbReference type="ARBA" id="ARBA00023211"/>
    </source>
</evidence>
<dbReference type="InterPro" id="IPR032239">
    <property type="entry name" value="Cas9-BH"/>
</dbReference>
<keyword evidence="10 13" id="KW-0238">DNA-binding</keyword>
<feature type="coiled-coil region" evidence="14">
    <location>
        <begin position="1201"/>
        <end position="1228"/>
    </location>
</feature>
<comment type="similarity">
    <text evidence="2">Belongs to the CRISPR-associated protein Cas9 family. Subtype II-A subfamily.</text>
</comment>
<keyword evidence="3 13" id="KW-0540">Nuclease</keyword>
<dbReference type="Proteomes" id="UP000027129">
    <property type="component" value="Unassembled WGS sequence"/>
</dbReference>
<comment type="caution">
    <text evidence="16">The sequence shown here is derived from an EMBL/GenBank/DDBJ whole genome shotgun (WGS) entry which is preliminary data.</text>
</comment>
<feature type="binding site" evidence="13">
    <location>
        <position position="757"/>
    </location>
    <ligand>
        <name>Mg(2+)</name>
        <dbReference type="ChEBI" id="CHEBI:18420"/>
        <label>1</label>
    </ligand>
</feature>
<evidence type="ECO:0000313" key="17">
    <source>
        <dbReference type="Proteomes" id="UP000027129"/>
    </source>
</evidence>
<evidence type="ECO:0000256" key="4">
    <source>
        <dbReference type="ARBA" id="ARBA00022723"/>
    </source>
</evidence>
<evidence type="ECO:0000256" key="7">
    <source>
        <dbReference type="ARBA" id="ARBA00022842"/>
    </source>
</evidence>
<dbReference type="Pfam" id="PF16593">
    <property type="entry name" value="Cas9-BH"/>
    <property type="match status" value="1"/>
</dbReference>
<dbReference type="PROSITE" id="PS51749">
    <property type="entry name" value="HNH_CAS9"/>
    <property type="match status" value="1"/>
</dbReference>
<comment type="subunit">
    <text evidence="12 13">Monomer. Binds crRNA and tracrRNA.</text>
</comment>
<feature type="active site" description="For RuvC-like nuclease domain" evidence="13">
    <location>
        <position position="11"/>
    </location>
</feature>
<feature type="binding site" evidence="13">
    <location>
        <position position="761"/>
    </location>
    <ligand>
        <name>Mg(2+)</name>
        <dbReference type="ChEBI" id="CHEBI:18420"/>
        <label>1</label>
    </ligand>
</feature>
<evidence type="ECO:0000256" key="9">
    <source>
        <dbReference type="ARBA" id="ARBA00023118"/>
    </source>
</evidence>
<evidence type="ECO:0000256" key="2">
    <source>
        <dbReference type="ARBA" id="ARBA00005244"/>
    </source>
</evidence>
<name>A0ABR4RQ19_9LACO</name>
<dbReference type="InterPro" id="IPR003615">
    <property type="entry name" value="HNH_nuc"/>
</dbReference>
<dbReference type="RefSeq" id="WP_413614548.1">
    <property type="nucleotide sequence ID" value="NZ_CP195054.1"/>
</dbReference>
<protein>
    <recommendedName>
        <fullName evidence="13">CRISPR-associated endonuclease Cas9</fullName>
        <ecNumber evidence="13">3.1.-.-</ecNumber>
    </recommendedName>
</protein>
<dbReference type="InterPro" id="IPR028629">
    <property type="entry name" value="Cas9"/>
</dbReference>
<evidence type="ECO:0000256" key="3">
    <source>
        <dbReference type="ARBA" id="ARBA00022722"/>
    </source>
</evidence>
<dbReference type="Pfam" id="PF22702">
    <property type="entry name" value="Cas9_RuvC"/>
    <property type="match status" value="1"/>
</dbReference>
<dbReference type="InterPro" id="IPR033114">
    <property type="entry name" value="HNH_CAS9"/>
</dbReference>
<sequence length="1314" mass="151995">MLKKDYSIGLDIGTNSVGHAVVTDDYKVPTKKMKVFGDTSKKTIKKNMLGVLLFNEGQTAADTRLKRGARRRYTRRKNRLRYLQEIFAPALAKVDPNFFYRLEESSLVAEDKKYDVYPIFGKREEELLYHDTHKTIYHLRSELANNDRPADLRLVYLALAHIIKYRGNFLLEGEIDLRTTDINKVFAEFSETLNENSDENLGKLDVADIFKDNTFSKTKKSEELLKLSGAKKNQLAHQLFKMMVGNMGSFKKVLGTDEEHKLSFGKDTYEDDLNDLLAEAGDQYLDIFVAAKKVYDAAILASILDVKDTQTKTVFSQAMIERYEEHQKDLIELKRVFKKYLPEKCHDFFSEPKISGYAGYIDGKVSEEDFYKYTKKTLKGIPETEEILQKIDANNYLRKQRTFDNGAIPHQVHLKELVAIVENQGKYYPFLRENKDKFEKILNFRIPYYVGPLARGNSKFAWLTRAGEGKITPYNFDEMIDKETSAEDFIKRMTINDLYLPTEPVLPKHSLLYERYTIFNELAGVRYVTENGEAKYFDAQTKRSIFELFKLDRKVSEKMVIKHLKVVMPAIRIQALKGLDNGKFNASYGTYKDLVDMGVAPELLNDEVNSEKWEDIIKTLTIFEGRKLIKRRLENYRDFLGEDILRKLSRKKYTGWGRLSAKLLDGIYDKKTHKTILDCLMTEDYSQNFMQLINDDTYSFKETIKNAQVIEKEETLAKTVQELPGSPAIKKGILQSLEIVDEIIKVMGYKPKSIVVEMARETQKTHGTRKREDRVQQIVKNLKDANELPKKLPSNAELSDERKYLYCLQNGRDMYTGAPLDYDHLQFYDVDHIIPQSFLKDDSIENKVLTIKKENVRKTNGLPSEAVIQKMGSFWKKLLDAGAMTNKKYDNLRRNLHGGLNEKLKERFIERQLVETRQITKYVAQLLDQRLNYDGNGVELDEKIAIVTLKAQLASQFRSEFKLRKVRALNNLHHAHDAYLNAVVANLIMAKYPELEPEFVYGKYRKTKFKGLGKATAKNTLYANVLYFLKENEVYPFWDKARDLPTIKRYLYRAQVNKVRKAERQTGGFSDEMLVPKSDSGKLLPRKEGLDPVKYGGYAKAVESYAVLITADEVKKGKTKKVKTLVNIPIIDSKKYEADPTAYLASRGYTNVTNSFILPKYSLLEDPEGRRRYLASFKEFQKANELILPQHLVELLYWVNAKDGEQKLEDHKAEFKELFDKIMEFADKYVVAPKNSEKIRRLYEENQDATPMELGKNFVELLRYTADGAASDFKFFGENIPRKRYNSAGSLLNGTLIYQSKTGLYETRIDLGKL</sequence>
<organism evidence="16 17">
    <name type="scientific">Ligilactobacillus animalis</name>
    <dbReference type="NCBI Taxonomy" id="1605"/>
    <lineage>
        <taxon>Bacteria</taxon>
        <taxon>Bacillati</taxon>
        <taxon>Bacillota</taxon>
        <taxon>Bacilli</taxon>
        <taxon>Lactobacillales</taxon>
        <taxon>Lactobacillaceae</taxon>
        <taxon>Ligilactobacillus</taxon>
    </lineage>
</organism>
<evidence type="ECO:0000256" key="13">
    <source>
        <dbReference type="HAMAP-Rule" id="MF_01480"/>
    </source>
</evidence>
<gene>
    <name evidence="13" type="primary">cas9</name>
    <name evidence="16" type="ORF">Lani381_0906</name>
</gene>
<dbReference type="EMBL" id="JMHU01000008">
    <property type="protein sequence ID" value="KDA45870.1"/>
    <property type="molecule type" value="Genomic_DNA"/>
</dbReference>
<evidence type="ECO:0000313" key="16">
    <source>
        <dbReference type="EMBL" id="KDA45870.1"/>
    </source>
</evidence>
<dbReference type="Gene3D" id="1.10.30.50">
    <property type="match status" value="1"/>
</dbReference>
<dbReference type="InterPro" id="IPR032237">
    <property type="entry name" value="Cas9_PI"/>
</dbReference>
<dbReference type="NCBIfam" id="TIGR01865">
    <property type="entry name" value="cas_Csn1"/>
    <property type="match status" value="1"/>
</dbReference>
<dbReference type="EC" id="3.1.-.-" evidence="13"/>
<keyword evidence="7 13" id="KW-0460">Magnesium</keyword>
<feature type="domain" description="HNH Cas9-type" evidence="15">
    <location>
        <begin position="755"/>
        <end position="913"/>
    </location>
</feature>
<dbReference type="InterPro" id="IPR032240">
    <property type="entry name" value="Cas9_REC"/>
</dbReference>
<evidence type="ECO:0000259" key="15">
    <source>
        <dbReference type="PROSITE" id="PS51749"/>
    </source>
</evidence>
<comment type="function">
    <text evidence="13">CRISPR (clustered regularly interspaced short palindromic repeat) is an adaptive immune system that provides protection against mobile genetic elements (viruses, transposable elements and conjugative plasmids). CRISPR clusters contain spacers, sequences complementary to antecedent mobile elements, and target invading nucleic acids. CRISPR clusters are transcribed and processed into CRISPR RNA (crRNA). In type II CRISPR systems correct processing of pre-crRNA requires a trans-encoded small RNA (tracrRNA), endogenous ribonuclease 3 (rnc) and this protein. The tracrRNA serves as a guide for ribonuclease 3-aided processing of pre-crRNA. Subsequently Cas9/crRNA/tracrRNA endonucleolytically cleaves linear or circular dsDNA target complementary to the spacer; Cas9 is inactive in the absence of the 2 guide RNAs (gRNA). Cas9 recognizes the protospacer adjacent motif (PAM) in the CRISPR repeat sequences to help distinguish self versus nonself, as targets within the bacterial CRISPR locus do not have PAMs. PAM recognition is also required for catalytic activity.</text>
</comment>
<keyword evidence="6 13" id="KW-0378">Hydrolase</keyword>
<proteinExistence type="inferred from homology"/>
<reference evidence="16 17" key="1">
    <citation type="submission" date="2014-04" db="EMBL/GenBank/DDBJ databases">
        <title>Draft Genome Sequence of Lactobacillus animalis 381-IL-28.</title>
        <authorList>
            <person name="Sturino J.M."/>
            <person name="Rajendran M."/>
            <person name="Altermann E."/>
        </authorList>
    </citation>
    <scope>NUCLEOTIDE SEQUENCE [LARGE SCALE GENOMIC DNA]</scope>
    <source>
        <strain evidence="16 17">381-IL-28</strain>
    </source>
</reference>
<feature type="binding site" evidence="13">
    <location>
        <position position="761"/>
    </location>
    <ligand>
        <name>Mg(2+)</name>
        <dbReference type="ChEBI" id="CHEBI:18420"/>
        <label>2</label>
    </ligand>
</feature>
<keyword evidence="14" id="KW-0175">Coiled coil</keyword>
<comment type="similarity">
    <text evidence="13">Belongs to the CRISPR-associated Cas9 family.</text>
</comment>
<comment type="cofactor">
    <cofactor evidence="1 13">
        <name>Mg(2+)</name>
        <dbReference type="ChEBI" id="CHEBI:18420"/>
    </cofactor>
</comment>
<dbReference type="Pfam" id="PF16592">
    <property type="entry name" value="Cas9_REC"/>
    <property type="match status" value="1"/>
</dbReference>
<keyword evidence="5 13" id="KW-0255">Endonuclease</keyword>
<dbReference type="InterPro" id="IPR055228">
    <property type="entry name" value="Cas9_RuvC"/>
</dbReference>
<feature type="binding site" evidence="13">
    <location>
        <position position="11"/>
    </location>
    <ligand>
        <name>Mg(2+)</name>
        <dbReference type="ChEBI" id="CHEBI:18420"/>
        <label>1</label>
    </ligand>
</feature>
<evidence type="ECO:0000256" key="5">
    <source>
        <dbReference type="ARBA" id="ARBA00022759"/>
    </source>
</evidence>
<keyword evidence="9 13" id="KW-0051">Antiviral defense</keyword>
<comment type="domain">
    <text evidence="13">Has 2 endonuclease domains. The discontinuous RuvC-like domain cleaves the target DNA noncomplementary to crRNA while the HNH nuclease domain cleaves the target DNA complementary to crRNA.</text>
</comment>
<keyword evidence="11" id="KW-0464">Manganese</keyword>
<keyword evidence="8 13" id="KW-0694">RNA-binding</keyword>
<evidence type="ECO:0000256" key="12">
    <source>
        <dbReference type="ARBA" id="ARBA00046380"/>
    </source>
</evidence>
<evidence type="ECO:0000256" key="6">
    <source>
        <dbReference type="ARBA" id="ARBA00022801"/>
    </source>
</evidence>
<dbReference type="Pfam" id="PF13395">
    <property type="entry name" value="HNH_4"/>
    <property type="match status" value="1"/>
</dbReference>
<feature type="active site" description="Proton acceptor for HNH nuclease domain" evidence="13">
    <location>
        <position position="832"/>
    </location>
</feature>
<evidence type="ECO:0000256" key="14">
    <source>
        <dbReference type="SAM" id="Coils"/>
    </source>
</evidence>